<evidence type="ECO:0000313" key="1">
    <source>
        <dbReference type="EMBL" id="KHG07337.1"/>
    </source>
</evidence>
<gene>
    <name evidence="1" type="ORF">F383_34480</name>
</gene>
<name>A0A0B0N400_GOSAR</name>
<proteinExistence type="predicted"/>
<accession>A0A0B0N400</accession>
<organism evidence="1 2">
    <name type="scientific">Gossypium arboreum</name>
    <name type="common">Tree cotton</name>
    <name type="synonym">Gossypium nanking</name>
    <dbReference type="NCBI Taxonomy" id="29729"/>
    <lineage>
        <taxon>Eukaryota</taxon>
        <taxon>Viridiplantae</taxon>
        <taxon>Streptophyta</taxon>
        <taxon>Embryophyta</taxon>
        <taxon>Tracheophyta</taxon>
        <taxon>Spermatophyta</taxon>
        <taxon>Magnoliopsida</taxon>
        <taxon>eudicotyledons</taxon>
        <taxon>Gunneridae</taxon>
        <taxon>Pentapetalae</taxon>
        <taxon>rosids</taxon>
        <taxon>malvids</taxon>
        <taxon>Malvales</taxon>
        <taxon>Malvaceae</taxon>
        <taxon>Malvoideae</taxon>
        <taxon>Gossypium</taxon>
    </lineage>
</organism>
<evidence type="ECO:0000313" key="2">
    <source>
        <dbReference type="Proteomes" id="UP000032142"/>
    </source>
</evidence>
<dbReference type="Proteomes" id="UP000032142">
    <property type="component" value="Unassembled WGS sequence"/>
</dbReference>
<keyword evidence="2" id="KW-1185">Reference proteome</keyword>
<dbReference type="EMBL" id="JRRC01472294">
    <property type="protein sequence ID" value="KHG07337.1"/>
    <property type="molecule type" value="Genomic_DNA"/>
</dbReference>
<sequence length="77" mass="9033">MNLSHNTILNQFIHVAHGKIQSHIHMSYITHITYVHKCAYIYLSFSNMIYILNVPELDTHSHSHLFLGMPVEPYEIK</sequence>
<reference evidence="2" key="1">
    <citation type="submission" date="2014-09" db="EMBL/GenBank/DDBJ databases">
        <authorList>
            <person name="Mudge J."/>
            <person name="Ramaraj T."/>
            <person name="Lindquist I.E."/>
            <person name="Bharti A.K."/>
            <person name="Sundararajan A."/>
            <person name="Cameron C.T."/>
            <person name="Woodward J.E."/>
            <person name="May G.D."/>
            <person name="Brubaker C."/>
            <person name="Broadhvest J."/>
            <person name="Wilkins T.A."/>
        </authorList>
    </citation>
    <scope>NUCLEOTIDE SEQUENCE</scope>
    <source>
        <strain evidence="2">cv. AKA8401</strain>
    </source>
</reference>
<comment type="caution">
    <text evidence="1">The sequence shown here is derived from an EMBL/GenBank/DDBJ whole genome shotgun (WGS) entry which is preliminary data.</text>
</comment>
<dbReference type="AlphaFoldDB" id="A0A0B0N400"/>
<protein>
    <submittedName>
        <fullName evidence="1">Mediator of RNA polymerase II transcription subunit 14</fullName>
    </submittedName>
</protein>